<comment type="subcellular location">
    <subcellularLocation>
        <location evidence="1">Nucleus</location>
    </subcellularLocation>
</comment>
<keyword evidence="6" id="KW-0010">Activator</keyword>
<dbReference type="AlphaFoldDB" id="A0A670I560"/>
<evidence type="ECO:0000256" key="2">
    <source>
        <dbReference type="ARBA" id="ARBA00005571"/>
    </source>
</evidence>
<sequence length="188" mass="21104">RIPVLNPFPAQHFSHAPFPPPTIPLPHIGFKTHAHSINMLSAACGGAGKRTRFTRLQVHRSEPLHHTGFKCHLLGHGGLPDQDVRKPGSGPDQEEIISSIDLCIQKYLNARLQLCAQKPEQVIKEDVSELRSELQRKEALIQKHLGKLRRWQQVLEDINTQHKKLAEMPQGSLAYPEQANISAPLKQT</sequence>
<evidence type="ECO:0000256" key="5">
    <source>
        <dbReference type="ARBA" id="ARBA00023054"/>
    </source>
</evidence>
<keyword evidence="7" id="KW-0804">Transcription</keyword>
<dbReference type="PANTHER" id="PTHR13512:SF2">
    <property type="entry name" value="MEDIATOR OF RNA POLYMERASE II TRANSCRIPTION SUBUNIT 28"/>
    <property type="match status" value="1"/>
</dbReference>
<dbReference type="InterPro" id="IPR021640">
    <property type="entry name" value="Mediator_Med28"/>
</dbReference>
<reference evidence="11 12" key="1">
    <citation type="journal article" date="2019" name="Proc. Natl. Acad. Sci. U.S.A.">
        <title>Regulatory changes in pterin and carotenoid genes underlie balanced color polymorphisms in the wall lizard.</title>
        <authorList>
            <person name="Andrade P."/>
            <person name="Pinho C."/>
            <person name="Perez I de Lanuza G."/>
            <person name="Afonso S."/>
            <person name="Brejcha J."/>
            <person name="Rubin C.J."/>
            <person name="Wallerman O."/>
            <person name="Pereira P."/>
            <person name="Sabatino S.J."/>
            <person name="Bellati A."/>
            <person name="Pellitteri-Rosa D."/>
            <person name="Bosakova Z."/>
            <person name="Bunikis I."/>
            <person name="Carretero M.A."/>
            <person name="Feiner N."/>
            <person name="Marsik P."/>
            <person name="Pauperio F."/>
            <person name="Salvi D."/>
            <person name="Soler L."/>
            <person name="While G.M."/>
            <person name="Uller T."/>
            <person name="Font E."/>
            <person name="Andersson L."/>
            <person name="Carneiro M."/>
        </authorList>
    </citation>
    <scope>NUCLEOTIDE SEQUENCE</scope>
</reference>
<evidence type="ECO:0000313" key="11">
    <source>
        <dbReference type="Ensembl" id="ENSPMRP00000006830.1"/>
    </source>
</evidence>
<dbReference type="PANTHER" id="PTHR13512">
    <property type="entry name" value="MEDIATOR COMPLEX SUBUNIT 28"/>
    <property type="match status" value="1"/>
</dbReference>
<comment type="similarity">
    <text evidence="2">Belongs to the Mediator complex subunit 28 family.</text>
</comment>
<evidence type="ECO:0000313" key="12">
    <source>
        <dbReference type="Proteomes" id="UP000472272"/>
    </source>
</evidence>
<feature type="coiled-coil region" evidence="10">
    <location>
        <begin position="120"/>
        <end position="168"/>
    </location>
</feature>
<dbReference type="Proteomes" id="UP000472272">
    <property type="component" value="Chromosome 6"/>
</dbReference>
<evidence type="ECO:0000256" key="6">
    <source>
        <dbReference type="ARBA" id="ARBA00023159"/>
    </source>
</evidence>
<dbReference type="GeneTree" id="ENSGT00390000006192"/>
<evidence type="ECO:0000256" key="4">
    <source>
        <dbReference type="ARBA" id="ARBA00023015"/>
    </source>
</evidence>
<evidence type="ECO:0000256" key="7">
    <source>
        <dbReference type="ARBA" id="ARBA00023163"/>
    </source>
</evidence>
<proteinExistence type="inferred from homology"/>
<dbReference type="Ensembl" id="ENSPMRT00000007288.1">
    <property type="protein sequence ID" value="ENSPMRP00000006830.1"/>
    <property type="gene ID" value="ENSPMRG00000004635.1"/>
</dbReference>
<evidence type="ECO:0000256" key="8">
    <source>
        <dbReference type="ARBA" id="ARBA00023242"/>
    </source>
</evidence>
<evidence type="ECO:0000256" key="1">
    <source>
        <dbReference type="ARBA" id="ARBA00004123"/>
    </source>
</evidence>
<protein>
    <recommendedName>
        <fullName evidence="3">Mediator of RNA polymerase II transcription subunit 28</fullName>
    </recommendedName>
    <alternativeName>
        <fullName evidence="9">Mediator complex subunit 28</fullName>
    </alternativeName>
</protein>
<keyword evidence="4" id="KW-0805">Transcription regulation</keyword>
<reference evidence="11" key="2">
    <citation type="submission" date="2025-08" db="UniProtKB">
        <authorList>
            <consortium name="Ensembl"/>
        </authorList>
    </citation>
    <scope>IDENTIFICATION</scope>
</reference>
<dbReference type="Pfam" id="PF11594">
    <property type="entry name" value="Med28"/>
    <property type="match status" value="1"/>
</dbReference>
<accession>A0A670I560</accession>
<evidence type="ECO:0000256" key="10">
    <source>
        <dbReference type="SAM" id="Coils"/>
    </source>
</evidence>
<name>A0A670I560_PODMU</name>
<dbReference type="GO" id="GO:0016592">
    <property type="term" value="C:mediator complex"/>
    <property type="evidence" value="ECO:0007669"/>
    <property type="project" value="TreeGrafter"/>
</dbReference>
<organism evidence="11 12">
    <name type="scientific">Podarcis muralis</name>
    <name type="common">Wall lizard</name>
    <name type="synonym">Lacerta muralis</name>
    <dbReference type="NCBI Taxonomy" id="64176"/>
    <lineage>
        <taxon>Eukaryota</taxon>
        <taxon>Metazoa</taxon>
        <taxon>Chordata</taxon>
        <taxon>Craniata</taxon>
        <taxon>Vertebrata</taxon>
        <taxon>Euteleostomi</taxon>
        <taxon>Lepidosauria</taxon>
        <taxon>Squamata</taxon>
        <taxon>Bifurcata</taxon>
        <taxon>Unidentata</taxon>
        <taxon>Episquamata</taxon>
        <taxon>Laterata</taxon>
        <taxon>Lacertibaenia</taxon>
        <taxon>Lacertidae</taxon>
        <taxon>Podarcis</taxon>
    </lineage>
</organism>
<keyword evidence="8" id="KW-0539">Nucleus</keyword>
<keyword evidence="12" id="KW-1185">Reference proteome</keyword>
<evidence type="ECO:0000256" key="9">
    <source>
        <dbReference type="ARBA" id="ARBA00031964"/>
    </source>
</evidence>
<keyword evidence="5 10" id="KW-0175">Coiled coil</keyword>
<reference evidence="11" key="3">
    <citation type="submission" date="2025-09" db="UniProtKB">
        <authorList>
            <consortium name="Ensembl"/>
        </authorList>
    </citation>
    <scope>IDENTIFICATION</scope>
</reference>
<evidence type="ECO:0000256" key="3">
    <source>
        <dbReference type="ARBA" id="ARBA00019683"/>
    </source>
</evidence>